<protein>
    <submittedName>
        <fullName evidence="1">Glycosyltransferase</fullName>
    </submittedName>
</protein>
<dbReference type="PANTHER" id="PTHR12526:SF630">
    <property type="entry name" value="GLYCOSYLTRANSFERASE"/>
    <property type="match status" value="1"/>
</dbReference>
<gene>
    <name evidence="1" type="ORF">G3O08_11100</name>
</gene>
<dbReference type="RefSeq" id="WP_163285442.1">
    <property type="nucleotide sequence ID" value="NZ_JAAGVY010000019.1"/>
</dbReference>
<dbReference type="Pfam" id="PF13692">
    <property type="entry name" value="Glyco_trans_1_4"/>
    <property type="match status" value="1"/>
</dbReference>
<sequence length="349" mass="39849">MKKSIVFLYTELADYIKVCLDRLADDGVEVNVFHYPVNAEAPFEFDFKKSECHFYLRSDFSNRALQQKIESISPGAIVCSGWIDRGYVAICHSLHNTTKTIIALDNQLEKGLKARLALLRAKLFFKSAFRFAWVPGNPQREYARKLGFKKNEIQTGFYTVDVKKWSEIKWEYPETQFPHRFVFVGRYVDFKGVIELWNAFKRINAGDWQLYCAGHGALYESRMQHEGIQHLGFVQPADLYKFVAKGGVFVLPSHNEPWGVVVHEFAAAGYPLICSKTVGAATAFLQPGVNGILVNPKNEMQLAEAMQSIVDMPDRDLIEMGRQSKKLAAKMNIELWVNTALNYLENEDE</sequence>
<dbReference type="PANTHER" id="PTHR12526">
    <property type="entry name" value="GLYCOSYLTRANSFERASE"/>
    <property type="match status" value="1"/>
</dbReference>
<comment type="caution">
    <text evidence="1">The sequence shown here is derived from an EMBL/GenBank/DDBJ whole genome shotgun (WGS) entry which is preliminary data.</text>
</comment>
<dbReference type="Gene3D" id="3.40.50.2000">
    <property type="entry name" value="Glycogen Phosphorylase B"/>
    <property type="match status" value="2"/>
</dbReference>
<organism evidence="1 2">
    <name type="scientific">Cryomorpha ignava</name>
    <dbReference type="NCBI Taxonomy" id="101383"/>
    <lineage>
        <taxon>Bacteria</taxon>
        <taxon>Pseudomonadati</taxon>
        <taxon>Bacteroidota</taxon>
        <taxon>Flavobacteriia</taxon>
        <taxon>Flavobacteriales</taxon>
        <taxon>Cryomorphaceae</taxon>
        <taxon>Cryomorpha</taxon>
    </lineage>
</organism>
<evidence type="ECO:0000313" key="1">
    <source>
        <dbReference type="EMBL" id="NEN24046.1"/>
    </source>
</evidence>
<reference evidence="1 2" key="1">
    <citation type="submission" date="2020-02" db="EMBL/GenBank/DDBJ databases">
        <title>Out from the shadows clarifying the taxonomy of the family Cryomorphaceae and related taxa by utilizing the GTDB taxonomic framework.</title>
        <authorList>
            <person name="Bowman J.P."/>
        </authorList>
    </citation>
    <scope>NUCLEOTIDE SEQUENCE [LARGE SCALE GENOMIC DNA]</scope>
    <source>
        <strain evidence="1 2">QSSC 1-22</strain>
    </source>
</reference>
<dbReference type="SUPFAM" id="SSF53756">
    <property type="entry name" value="UDP-Glycosyltransferase/glycogen phosphorylase"/>
    <property type="match status" value="1"/>
</dbReference>
<dbReference type="CDD" id="cd03801">
    <property type="entry name" value="GT4_PimA-like"/>
    <property type="match status" value="1"/>
</dbReference>
<dbReference type="AlphaFoldDB" id="A0A7K3WR97"/>
<accession>A0A7K3WR97</accession>
<evidence type="ECO:0000313" key="2">
    <source>
        <dbReference type="Proteomes" id="UP000486602"/>
    </source>
</evidence>
<keyword evidence="1" id="KW-0808">Transferase</keyword>
<dbReference type="EMBL" id="JAAGVY010000019">
    <property type="protein sequence ID" value="NEN24046.1"/>
    <property type="molecule type" value="Genomic_DNA"/>
</dbReference>
<keyword evidence="2" id="KW-1185">Reference proteome</keyword>
<dbReference type="Proteomes" id="UP000486602">
    <property type="component" value="Unassembled WGS sequence"/>
</dbReference>
<proteinExistence type="predicted"/>
<dbReference type="GO" id="GO:0016740">
    <property type="term" value="F:transferase activity"/>
    <property type="evidence" value="ECO:0007669"/>
    <property type="project" value="UniProtKB-KW"/>
</dbReference>
<name>A0A7K3WR97_9FLAO</name>